<dbReference type="AlphaFoldDB" id="A0A4R3JZK6"/>
<name>A0A4R3JZK6_9PROT</name>
<dbReference type="OrthoDB" id="8536525at2"/>
<dbReference type="GO" id="GO:0005886">
    <property type="term" value="C:plasma membrane"/>
    <property type="evidence" value="ECO:0007669"/>
    <property type="project" value="TreeGrafter"/>
</dbReference>
<dbReference type="PANTHER" id="PTHR33507:SF3">
    <property type="entry name" value="INNER MEMBRANE PROTEIN YBBJ"/>
    <property type="match status" value="1"/>
</dbReference>
<dbReference type="Gene3D" id="2.40.50.140">
    <property type="entry name" value="Nucleic acid-binding proteins"/>
    <property type="match status" value="1"/>
</dbReference>
<keyword evidence="1" id="KW-1133">Transmembrane helix</keyword>
<protein>
    <submittedName>
        <fullName evidence="2">Uncharacterized protein</fullName>
    </submittedName>
</protein>
<dbReference type="EMBL" id="SLZY01000002">
    <property type="protein sequence ID" value="TCS73300.1"/>
    <property type="molecule type" value="Genomic_DNA"/>
</dbReference>
<comment type="caution">
    <text evidence="2">The sequence shown here is derived from an EMBL/GenBank/DDBJ whole genome shotgun (WGS) entry which is preliminary data.</text>
</comment>
<dbReference type="InterPro" id="IPR052165">
    <property type="entry name" value="Membrane_assoc_protease"/>
</dbReference>
<dbReference type="InterPro" id="IPR012340">
    <property type="entry name" value="NA-bd_OB-fold"/>
</dbReference>
<evidence type="ECO:0000313" key="3">
    <source>
        <dbReference type="Proteomes" id="UP000295135"/>
    </source>
</evidence>
<dbReference type="RefSeq" id="WP_126458442.1">
    <property type="nucleotide sequence ID" value="NZ_AP018721.1"/>
</dbReference>
<feature type="transmembrane region" description="Helical" evidence="1">
    <location>
        <begin position="42"/>
        <end position="67"/>
    </location>
</feature>
<proteinExistence type="predicted"/>
<keyword evidence="3" id="KW-1185">Reference proteome</keyword>
<reference evidence="2 3" key="1">
    <citation type="submission" date="2019-03" db="EMBL/GenBank/DDBJ databases">
        <title>Genomic Encyclopedia of Type Strains, Phase IV (KMG-IV): sequencing the most valuable type-strain genomes for metagenomic binning, comparative biology and taxonomic classification.</title>
        <authorList>
            <person name="Goeker M."/>
        </authorList>
    </citation>
    <scope>NUCLEOTIDE SEQUENCE [LARGE SCALE GENOMIC DNA]</scope>
    <source>
        <strain evidence="2 3">DSM 103923</strain>
    </source>
</reference>
<dbReference type="Proteomes" id="UP000295135">
    <property type="component" value="Unassembled WGS sequence"/>
</dbReference>
<evidence type="ECO:0000256" key="1">
    <source>
        <dbReference type="SAM" id="Phobius"/>
    </source>
</evidence>
<feature type="transmembrane region" description="Helical" evidence="1">
    <location>
        <begin position="7"/>
        <end position="30"/>
    </location>
</feature>
<sequence length="145" mass="15992">MELVWWHWFVLGLALIALEMLTPTFFLLWFGLGALLTGTAVWLWPMGLAAQALLWSVTSLIMMGVWLKFFKNPVDTRPGLAKESVLGTTGLVTRAVSEMGQGEILFQRPVLGADRWPIIADGSIEAGNKARVVDVVGQILKVEKV</sequence>
<organism evidence="2 3">
    <name type="scientific">Sulfuritortus calidifontis</name>
    <dbReference type="NCBI Taxonomy" id="1914471"/>
    <lineage>
        <taxon>Bacteria</taxon>
        <taxon>Pseudomonadati</taxon>
        <taxon>Pseudomonadota</taxon>
        <taxon>Betaproteobacteria</taxon>
        <taxon>Nitrosomonadales</taxon>
        <taxon>Thiobacillaceae</taxon>
        <taxon>Sulfuritortus</taxon>
    </lineage>
</organism>
<keyword evidence="1" id="KW-0812">Transmembrane</keyword>
<evidence type="ECO:0000313" key="2">
    <source>
        <dbReference type="EMBL" id="TCS73300.1"/>
    </source>
</evidence>
<dbReference type="PANTHER" id="PTHR33507">
    <property type="entry name" value="INNER MEMBRANE PROTEIN YBBJ"/>
    <property type="match status" value="1"/>
</dbReference>
<accession>A0A4R3JZK6</accession>
<dbReference type="SUPFAM" id="SSF141322">
    <property type="entry name" value="NfeD domain-like"/>
    <property type="match status" value="1"/>
</dbReference>
<gene>
    <name evidence="2" type="ORF">EDC61_10270</name>
</gene>
<keyword evidence="1" id="KW-0472">Membrane</keyword>